<evidence type="ECO:0000313" key="1">
    <source>
        <dbReference type="Proteomes" id="UP000887565"/>
    </source>
</evidence>
<evidence type="ECO:0000313" key="2">
    <source>
        <dbReference type="WBParaSite" id="nRc.2.0.1.t30423-RA"/>
    </source>
</evidence>
<keyword evidence="1" id="KW-1185">Reference proteome</keyword>
<dbReference type="WBParaSite" id="nRc.2.0.1.t30423-RA">
    <property type="protein sequence ID" value="nRc.2.0.1.t30423-RA"/>
    <property type="gene ID" value="nRc.2.0.1.g30423"/>
</dbReference>
<dbReference type="AlphaFoldDB" id="A0A915JWH0"/>
<dbReference type="Proteomes" id="UP000887565">
    <property type="component" value="Unplaced"/>
</dbReference>
<proteinExistence type="predicted"/>
<protein>
    <submittedName>
        <fullName evidence="2">Uncharacterized protein</fullName>
    </submittedName>
</protein>
<reference evidence="2" key="1">
    <citation type="submission" date="2022-11" db="UniProtKB">
        <authorList>
            <consortium name="WormBaseParasite"/>
        </authorList>
    </citation>
    <scope>IDENTIFICATION</scope>
</reference>
<organism evidence="1 2">
    <name type="scientific">Romanomermis culicivorax</name>
    <name type="common">Nematode worm</name>
    <dbReference type="NCBI Taxonomy" id="13658"/>
    <lineage>
        <taxon>Eukaryota</taxon>
        <taxon>Metazoa</taxon>
        <taxon>Ecdysozoa</taxon>
        <taxon>Nematoda</taxon>
        <taxon>Enoplea</taxon>
        <taxon>Dorylaimia</taxon>
        <taxon>Mermithida</taxon>
        <taxon>Mermithoidea</taxon>
        <taxon>Mermithidae</taxon>
        <taxon>Romanomermis</taxon>
    </lineage>
</organism>
<sequence length="245" mass="27846">MLNCLEEKFNDPGKSAILADEYANDLKTSIKETLRKHPAQRLLLFPFFLTSACTLNPDSFDGDFFGPRGPMAGSPMLTVAAAYLRDLLFNVSSSSKNANAGLCLKKTLAESLLDEIKPCVAAKMGILDMKFPKMPVFDENLIKKQDALKTTVYRAMVHNKLHECHQDSSKKAHYSENLFNVKSNKFFRKHCDAPACLQYRNDLKRSSCTCVNELRDKWHFNFVKLRSMTQKFVDRDFCVTILNKG</sequence>
<accession>A0A915JWH0</accession>
<name>A0A915JWH0_ROMCU</name>